<dbReference type="InterPro" id="IPR045379">
    <property type="entry name" value="Crinkler_N"/>
</dbReference>
<organism evidence="5 6">
    <name type="scientific">Suillus discolor</name>
    <dbReference type="NCBI Taxonomy" id="1912936"/>
    <lineage>
        <taxon>Eukaryota</taxon>
        <taxon>Fungi</taxon>
        <taxon>Dikarya</taxon>
        <taxon>Basidiomycota</taxon>
        <taxon>Agaricomycotina</taxon>
        <taxon>Agaricomycetes</taxon>
        <taxon>Agaricomycetidae</taxon>
        <taxon>Boletales</taxon>
        <taxon>Suillineae</taxon>
        <taxon>Suillaceae</taxon>
        <taxon>Suillus</taxon>
    </lineage>
</organism>
<dbReference type="Proteomes" id="UP000823399">
    <property type="component" value="Unassembled WGS sequence"/>
</dbReference>
<evidence type="ECO:0000313" key="5">
    <source>
        <dbReference type="EMBL" id="KAG2090482.1"/>
    </source>
</evidence>
<name>A0A9P7JMR1_9AGAM</name>
<dbReference type="OrthoDB" id="2665332at2759"/>
<keyword evidence="6" id="KW-1185">Reference proteome</keyword>
<comment type="subcellular location">
    <subcellularLocation>
        <location evidence="1">Host cell</location>
    </subcellularLocation>
    <subcellularLocation>
        <location evidence="2">Secreted</location>
    </subcellularLocation>
</comment>
<reference evidence="5" key="1">
    <citation type="journal article" date="2020" name="New Phytol.">
        <title>Comparative genomics reveals dynamic genome evolution in host specialist ectomycorrhizal fungi.</title>
        <authorList>
            <person name="Lofgren L.A."/>
            <person name="Nguyen N.H."/>
            <person name="Vilgalys R."/>
            <person name="Ruytinx J."/>
            <person name="Liao H.L."/>
            <person name="Branco S."/>
            <person name="Kuo A."/>
            <person name="LaButti K."/>
            <person name="Lipzen A."/>
            <person name="Andreopoulos W."/>
            <person name="Pangilinan J."/>
            <person name="Riley R."/>
            <person name="Hundley H."/>
            <person name="Na H."/>
            <person name="Barry K."/>
            <person name="Grigoriev I.V."/>
            <person name="Stajich J.E."/>
            <person name="Kennedy P.G."/>
        </authorList>
    </citation>
    <scope>NUCLEOTIDE SEQUENCE</scope>
    <source>
        <strain evidence="5">FC423</strain>
    </source>
</reference>
<sequence>MSDIFTLYCWIQGTEINQPVSLKLSHFDTVDALKIMLRDNRALDVPASTLQLYKHTNSVPERHDENIHGLVLSELGKPLLAM</sequence>
<dbReference type="Pfam" id="PF20147">
    <property type="entry name" value="Crinkler"/>
    <property type="match status" value="1"/>
</dbReference>
<feature type="domain" description="Crinkler effector protein N-terminal" evidence="4">
    <location>
        <begin position="6"/>
        <end position="65"/>
    </location>
</feature>
<evidence type="ECO:0000259" key="4">
    <source>
        <dbReference type="Pfam" id="PF20147"/>
    </source>
</evidence>
<dbReference type="GeneID" id="64694198"/>
<dbReference type="GO" id="GO:0005576">
    <property type="term" value="C:extracellular region"/>
    <property type="evidence" value="ECO:0007669"/>
    <property type="project" value="UniProtKB-SubCell"/>
</dbReference>
<dbReference type="GO" id="GO:0043657">
    <property type="term" value="C:host cell"/>
    <property type="evidence" value="ECO:0007669"/>
    <property type="project" value="UniProtKB-SubCell"/>
</dbReference>
<proteinExistence type="predicted"/>
<evidence type="ECO:0000313" key="6">
    <source>
        <dbReference type="Proteomes" id="UP000823399"/>
    </source>
</evidence>
<protein>
    <recommendedName>
        <fullName evidence="4">Crinkler effector protein N-terminal domain-containing protein</fullName>
    </recommendedName>
</protein>
<dbReference type="EMBL" id="JABBWM010000103">
    <property type="protein sequence ID" value="KAG2090482.1"/>
    <property type="molecule type" value="Genomic_DNA"/>
</dbReference>
<dbReference type="RefSeq" id="XP_041286225.1">
    <property type="nucleotide sequence ID" value="XM_041431939.1"/>
</dbReference>
<evidence type="ECO:0000256" key="3">
    <source>
        <dbReference type="ARBA" id="ARBA00022525"/>
    </source>
</evidence>
<evidence type="ECO:0000256" key="2">
    <source>
        <dbReference type="ARBA" id="ARBA00004613"/>
    </source>
</evidence>
<dbReference type="AlphaFoldDB" id="A0A9P7JMR1"/>
<comment type="caution">
    <text evidence="5">The sequence shown here is derived from an EMBL/GenBank/DDBJ whole genome shotgun (WGS) entry which is preliminary data.</text>
</comment>
<gene>
    <name evidence="5" type="ORF">F5147DRAFT_586684</name>
</gene>
<evidence type="ECO:0000256" key="1">
    <source>
        <dbReference type="ARBA" id="ARBA00004340"/>
    </source>
</evidence>
<accession>A0A9P7JMR1</accession>
<keyword evidence="3" id="KW-0964">Secreted</keyword>